<dbReference type="Proteomes" id="UP001215598">
    <property type="component" value="Unassembled WGS sequence"/>
</dbReference>
<organism evidence="1 2">
    <name type="scientific">Mycena metata</name>
    <dbReference type="NCBI Taxonomy" id="1033252"/>
    <lineage>
        <taxon>Eukaryota</taxon>
        <taxon>Fungi</taxon>
        <taxon>Dikarya</taxon>
        <taxon>Basidiomycota</taxon>
        <taxon>Agaricomycotina</taxon>
        <taxon>Agaricomycetes</taxon>
        <taxon>Agaricomycetidae</taxon>
        <taxon>Agaricales</taxon>
        <taxon>Marasmiineae</taxon>
        <taxon>Mycenaceae</taxon>
        <taxon>Mycena</taxon>
    </lineage>
</organism>
<name>A0AAD7H5T6_9AGAR</name>
<comment type="caution">
    <text evidence="1">The sequence shown here is derived from an EMBL/GenBank/DDBJ whole genome shotgun (WGS) entry which is preliminary data.</text>
</comment>
<gene>
    <name evidence="1" type="ORF">B0H16DRAFT_1702585</name>
</gene>
<reference evidence="1" key="1">
    <citation type="submission" date="2023-03" db="EMBL/GenBank/DDBJ databases">
        <title>Massive genome expansion in bonnet fungi (Mycena s.s.) driven by repeated elements and novel gene families across ecological guilds.</title>
        <authorList>
            <consortium name="Lawrence Berkeley National Laboratory"/>
            <person name="Harder C.B."/>
            <person name="Miyauchi S."/>
            <person name="Viragh M."/>
            <person name="Kuo A."/>
            <person name="Thoen E."/>
            <person name="Andreopoulos B."/>
            <person name="Lu D."/>
            <person name="Skrede I."/>
            <person name="Drula E."/>
            <person name="Henrissat B."/>
            <person name="Morin E."/>
            <person name="Kohler A."/>
            <person name="Barry K."/>
            <person name="LaButti K."/>
            <person name="Morin E."/>
            <person name="Salamov A."/>
            <person name="Lipzen A."/>
            <person name="Mereny Z."/>
            <person name="Hegedus B."/>
            <person name="Baldrian P."/>
            <person name="Stursova M."/>
            <person name="Weitz H."/>
            <person name="Taylor A."/>
            <person name="Grigoriev I.V."/>
            <person name="Nagy L.G."/>
            <person name="Martin F."/>
            <person name="Kauserud H."/>
        </authorList>
    </citation>
    <scope>NUCLEOTIDE SEQUENCE</scope>
    <source>
        <strain evidence="1">CBHHK182m</strain>
    </source>
</reference>
<feature type="non-terminal residue" evidence="1">
    <location>
        <position position="184"/>
    </location>
</feature>
<dbReference type="EMBL" id="JARKIB010000351">
    <property type="protein sequence ID" value="KAJ7713093.1"/>
    <property type="molecule type" value="Genomic_DNA"/>
</dbReference>
<dbReference type="AlphaFoldDB" id="A0AAD7H5T6"/>
<proteinExistence type="predicted"/>
<evidence type="ECO:0000313" key="1">
    <source>
        <dbReference type="EMBL" id="KAJ7713093.1"/>
    </source>
</evidence>
<protein>
    <submittedName>
        <fullName evidence="1">Uncharacterized protein</fullName>
    </submittedName>
</protein>
<sequence>MSFPSILFLNILNLQRFVQHRSMPPRGRPHVRSRSRHVVLSLGGRTYGSLTARVHWASLNLRHGALLRVFEPRLTETMDVWVQVYRYYERGLIYLNLPQALKSMFVQHNFNMTSTFDDPTSGISGMRPALVHFELNRLRSKWSRHLGSDSNVSAVECLRHWNGLTDRPSTPALASKFESVHRPD</sequence>
<accession>A0AAD7H5T6</accession>
<keyword evidence="2" id="KW-1185">Reference proteome</keyword>
<evidence type="ECO:0000313" key="2">
    <source>
        <dbReference type="Proteomes" id="UP001215598"/>
    </source>
</evidence>